<evidence type="ECO:0000313" key="3">
    <source>
        <dbReference type="Proteomes" id="UP000000757"/>
    </source>
</evidence>
<accession>A0R0K0</accession>
<name>A0R0K0_MYCS2</name>
<dbReference type="KEGG" id="msm:MSMEG_4413"/>
<gene>
    <name evidence="2" type="ordered locus">MSMEG_4413</name>
</gene>
<keyword evidence="3" id="KW-1185">Reference proteome</keyword>
<organism evidence="2 3">
    <name type="scientific">Mycolicibacterium smegmatis (strain ATCC 700084 / mc(2)155)</name>
    <name type="common">Mycobacterium smegmatis</name>
    <dbReference type="NCBI Taxonomy" id="246196"/>
    <lineage>
        <taxon>Bacteria</taxon>
        <taxon>Bacillati</taxon>
        <taxon>Actinomycetota</taxon>
        <taxon>Actinomycetes</taxon>
        <taxon>Mycobacteriales</taxon>
        <taxon>Mycobacteriaceae</taxon>
        <taxon>Mycolicibacterium</taxon>
    </lineage>
</organism>
<dbReference type="PROSITE" id="PS51257">
    <property type="entry name" value="PROKAR_LIPOPROTEIN"/>
    <property type="match status" value="1"/>
</dbReference>
<protein>
    <submittedName>
        <fullName evidence="2">Uncharacterized protein</fullName>
    </submittedName>
</protein>
<feature type="region of interest" description="Disordered" evidence="1">
    <location>
        <begin position="31"/>
        <end position="99"/>
    </location>
</feature>
<proteinExistence type="predicted"/>
<dbReference type="Proteomes" id="UP000000757">
    <property type="component" value="Chromosome"/>
</dbReference>
<feature type="compositionally biased region" description="Low complexity" evidence="1">
    <location>
        <begin position="38"/>
        <end position="57"/>
    </location>
</feature>
<reference evidence="2 3" key="1">
    <citation type="submission" date="2006-10" db="EMBL/GenBank/DDBJ databases">
        <authorList>
            <person name="Fleischmann R.D."/>
            <person name="Dodson R.J."/>
            <person name="Haft D.H."/>
            <person name="Merkel J.S."/>
            <person name="Nelson W.C."/>
            <person name="Fraser C.M."/>
        </authorList>
    </citation>
    <scope>NUCLEOTIDE SEQUENCE [LARGE SCALE GENOMIC DNA]</scope>
    <source>
        <strain evidence="3">ATCC 700084 / mc(2)155</strain>
    </source>
</reference>
<dbReference type="EMBL" id="CP000480">
    <property type="protein sequence ID" value="ABK75136.1"/>
    <property type="molecule type" value="Genomic_DNA"/>
</dbReference>
<dbReference type="STRING" id="246196.MSMEG_4413"/>
<dbReference type="AlphaFoldDB" id="A0R0K0"/>
<sequence length="99" mass="9763">MLENLDRVRLARAVAGGAVLAGVAAAIAGCGGTGSNEPSTTTTTTTITTTTTTQPSTPSVPPPAPTEKGINPTGGNLYTPTVHAPPARTAIPGNRENVG</sequence>
<evidence type="ECO:0000256" key="1">
    <source>
        <dbReference type="SAM" id="MobiDB-lite"/>
    </source>
</evidence>
<evidence type="ECO:0000313" key="2">
    <source>
        <dbReference type="EMBL" id="ABK75136.1"/>
    </source>
</evidence>